<proteinExistence type="predicted"/>
<feature type="region of interest" description="Disordered" evidence="1">
    <location>
        <begin position="93"/>
        <end position="121"/>
    </location>
</feature>
<evidence type="ECO:0000313" key="2">
    <source>
        <dbReference type="EMBL" id="CAD5212164.1"/>
    </source>
</evidence>
<gene>
    <name evidence="2" type="ORF">BXYJ_LOCUS2783</name>
</gene>
<feature type="compositionally biased region" description="Basic and acidic residues" evidence="1">
    <location>
        <begin position="104"/>
        <end position="113"/>
    </location>
</feature>
<name>A0A1I7S1T4_BURXY</name>
<dbReference type="Proteomes" id="UP000582659">
    <property type="component" value="Unassembled WGS sequence"/>
</dbReference>
<dbReference type="Proteomes" id="UP000659654">
    <property type="component" value="Unassembled WGS sequence"/>
</dbReference>
<evidence type="ECO:0000313" key="5">
    <source>
        <dbReference type="WBParaSite" id="BXY_0696200.1"/>
    </source>
</evidence>
<protein>
    <submittedName>
        <fullName evidence="2">(pine wood nematode) hypothetical protein</fullName>
    </submittedName>
</protein>
<evidence type="ECO:0000256" key="1">
    <source>
        <dbReference type="SAM" id="MobiDB-lite"/>
    </source>
</evidence>
<dbReference type="EMBL" id="CAJFCV020000001">
    <property type="protein sequence ID" value="CAG9089925.1"/>
    <property type="molecule type" value="Genomic_DNA"/>
</dbReference>
<dbReference type="Proteomes" id="UP000095284">
    <property type="component" value="Unplaced"/>
</dbReference>
<feature type="region of interest" description="Disordered" evidence="1">
    <location>
        <begin position="195"/>
        <end position="217"/>
    </location>
</feature>
<dbReference type="EMBL" id="CAJFDI010000001">
    <property type="protein sequence ID" value="CAD5212164.1"/>
    <property type="molecule type" value="Genomic_DNA"/>
</dbReference>
<reference evidence="2" key="2">
    <citation type="submission" date="2020-09" db="EMBL/GenBank/DDBJ databases">
        <authorList>
            <person name="Kikuchi T."/>
        </authorList>
    </citation>
    <scope>NUCLEOTIDE SEQUENCE</scope>
    <source>
        <strain evidence="2">Ka4C1</strain>
    </source>
</reference>
<dbReference type="WBParaSite" id="BXY_0696200.1">
    <property type="protein sequence ID" value="BXY_0696200.1"/>
    <property type="gene ID" value="BXY_0696200"/>
</dbReference>
<evidence type="ECO:0000313" key="3">
    <source>
        <dbReference type="Proteomes" id="UP000095284"/>
    </source>
</evidence>
<sequence>MGQKNSEELSEKVTFNDGYRNMSEMTVRMAEECLDEEFSNFKDEDEKAGEKACYSNSDLKPTGTWGNDDFQPGESPNFAGLADLWRLKPAKAVAGVPEVEDESEKSRKEREITENDENFDEPIKCNKTNVYTWNDEFLTAALAEEFAKEDEERKQNDSGDISSEALMKLLNIPHQDLKQGEELEKIDENDEIIDEEAEQDDLSDRLSGISSQGSKENEEKLKSLDAWEIALNKENLAEDLSEATLEDANESGSSSSDEEFHNWPSLIPQKMKINVLEGIDPKEWERNLLESGCKVYFIVKIQEPDDKLTEFSFSCLWEPETPIIILFELALRHQNIDGNDLKANEICLKHFSIDMPVECWIWMDARPESTYEMRLKRRT</sequence>
<reference evidence="5" key="1">
    <citation type="submission" date="2016-11" db="UniProtKB">
        <authorList>
            <consortium name="WormBaseParasite"/>
        </authorList>
    </citation>
    <scope>IDENTIFICATION</scope>
</reference>
<evidence type="ECO:0000313" key="4">
    <source>
        <dbReference type="Proteomes" id="UP000659654"/>
    </source>
</evidence>
<dbReference type="AlphaFoldDB" id="A0A1I7S1T4"/>
<feature type="region of interest" description="Disordered" evidence="1">
    <location>
        <begin position="45"/>
        <end position="76"/>
    </location>
</feature>
<accession>A0A1I7S1T4</accession>
<keyword evidence="4" id="KW-1185">Reference proteome</keyword>
<organism evidence="3 5">
    <name type="scientific">Bursaphelenchus xylophilus</name>
    <name type="common">Pinewood nematode worm</name>
    <name type="synonym">Aphelenchoides xylophilus</name>
    <dbReference type="NCBI Taxonomy" id="6326"/>
    <lineage>
        <taxon>Eukaryota</taxon>
        <taxon>Metazoa</taxon>
        <taxon>Ecdysozoa</taxon>
        <taxon>Nematoda</taxon>
        <taxon>Chromadorea</taxon>
        <taxon>Rhabditida</taxon>
        <taxon>Tylenchina</taxon>
        <taxon>Tylenchomorpha</taxon>
        <taxon>Aphelenchoidea</taxon>
        <taxon>Aphelenchoididae</taxon>
        <taxon>Bursaphelenchus</taxon>
    </lineage>
</organism>